<evidence type="ECO:0000313" key="2">
    <source>
        <dbReference type="EMBL" id="AYM54550.1"/>
    </source>
</evidence>
<dbReference type="InterPro" id="IPR001242">
    <property type="entry name" value="Condensation_dom"/>
</dbReference>
<reference evidence="2" key="1">
    <citation type="journal article" date="2018" name="J. Ind. Microbiol. Biotechnol.">
        <title>Genome mining reveals uncommon alkylpyrones as type III PKS products from myxobacteria.</title>
        <authorList>
            <person name="Hug J.J."/>
            <person name="Panter F."/>
            <person name="Krug D."/>
            <person name="Muller R."/>
        </authorList>
    </citation>
    <scope>NUCLEOTIDE SEQUENCE</scope>
    <source>
        <strain evidence="2">SBSr021</strain>
    </source>
</reference>
<dbReference type="Gene3D" id="3.30.559.30">
    <property type="entry name" value="Nonribosomal peptide synthetase, condensation domain"/>
    <property type="match status" value="1"/>
</dbReference>
<dbReference type="SUPFAM" id="SSF52777">
    <property type="entry name" value="CoA-dependent acyltransferases"/>
    <property type="match status" value="2"/>
</dbReference>
<dbReference type="Gene3D" id="3.30.559.10">
    <property type="entry name" value="Chloramphenicol acetyltransferase-like domain"/>
    <property type="match status" value="1"/>
</dbReference>
<dbReference type="AlphaFoldDB" id="A0A3S7V0N9"/>
<sequence length="428" mass="47383">MKRKLGFWETICEIAHDDFNGTGMVLQIARLRGPLTEGMLREALTALRRRHAILRARIRVLDGVSHLQVEDDPGPVALRVLARTHEEQWKTVAEDEMGKKFTPEDGPPWRLVFIHDPGGDRSELVMVFHHVISDGMSTMRFTSDLLAACGRLAEGGAADAGPALPLLPSVEEMLRKAPSWLGYLGREAYKTIFGAKPTPVPFEGYAPLASRKTRNIYRVMGESDLGRLVERCQRETTTLSGALNAALIQAGTRVRGVPLPATISCNSAISLRKLCAPEVGPEHFGCFVTVLPTQHVLTSETAFWDLSRACKRALDAQIDKHAFQPKSFSKSFLVKGAGSLLRSADERREHIMGYGVSNLGRLDLPERYGPLCVEEMYFGTARHAGDYVLSLSVVTLFGRMFCAFAWEEPLMSERTAEAVVDAFMRALE</sequence>
<dbReference type="InterPro" id="IPR023213">
    <property type="entry name" value="CAT-like_dom_sf"/>
</dbReference>
<proteinExistence type="predicted"/>
<dbReference type="InterPro" id="IPR052058">
    <property type="entry name" value="Alcohol_O-acetyltransferase"/>
</dbReference>
<accession>A0A3S7V0N9</accession>
<feature type="domain" description="Condensation" evidence="1">
    <location>
        <begin position="29"/>
        <end position="161"/>
    </location>
</feature>
<dbReference type="PANTHER" id="PTHR28037:SF1">
    <property type="entry name" value="ALCOHOL O-ACETYLTRANSFERASE 1-RELATED"/>
    <property type="match status" value="1"/>
</dbReference>
<dbReference type="GO" id="GO:0003824">
    <property type="term" value="F:catalytic activity"/>
    <property type="evidence" value="ECO:0007669"/>
    <property type="project" value="InterPro"/>
</dbReference>
<organism evidence="2">
    <name type="scientific">Racemicystis crocea</name>
    <dbReference type="NCBI Taxonomy" id="1707966"/>
    <lineage>
        <taxon>Bacteria</taxon>
        <taxon>Pseudomonadati</taxon>
        <taxon>Myxococcota</taxon>
        <taxon>Polyangia</taxon>
        <taxon>Polyangiales</taxon>
        <taxon>Polyangiaceae</taxon>
    </lineage>
</organism>
<name>A0A3S7V0N9_9BACT</name>
<dbReference type="Pfam" id="PF00668">
    <property type="entry name" value="Condensation"/>
    <property type="match status" value="1"/>
</dbReference>
<evidence type="ECO:0000259" key="1">
    <source>
        <dbReference type="Pfam" id="PF00668"/>
    </source>
</evidence>
<protein>
    <recommendedName>
        <fullName evidence="1">Condensation domain-containing protein</fullName>
    </recommendedName>
</protein>
<dbReference type="EMBL" id="MH908924">
    <property type="protein sequence ID" value="AYM54550.1"/>
    <property type="molecule type" value="Genomic_DNA"/>
</dbReference>
<dbReference type="PANTHER" id="PTHR28037">
    <property type="entry name" value="ALCOHOL O-ACETYLTRANSFERASE 1-RELATED"/>
    <property type="match status" value="1"/>
</dbReference>